<evidence type="ECO:0000256" key="3">
    <source>
        <dbReference type="ARBA" id="ARBA00022527"/>
    </source>
</evidence>
<feature type="domain" description="Protein kinase" evidence="15">
    <location>
        <begin position="145"/>
        <end position="409"/>
    </location>
</feature>
<evidence type="ECO:0000256" key="9">
    <source>
        <dbReference type="ARBA" id="ARBA00022840"/>
    </source>
</evidence>
<evidence type="ECO:0000256" key="12">
    <source>
        <dbReference type="ARBA" id="ARBA00047899"/>
    </source>
</evidence>
<evidence type="ECO:0000256" key="10">
    <source>
        <dbReference type="ARBA" id="ARBA00022989"/>
    </source>
</evidence>
<reference evidence="16" key="1">
    <citation type="submission" date="2022-08" db="EMBL/GenBank/DDBJ databases">
        <authorList>
            <person name="Gutierrez-Valencia J."/>
        </authorList>
    </citation>
    <scope>NUCLEOTIDE SEQUENCE</scope>
</reference>
<evidence type="ECO:0000256" key="4">
    <source>
        <dbReference type="ARBA" id="ARBA00022553"/>
    </source>
</evidence>
<protein>
    <recommendedName>
        <fullName evidence="2">non-specific serine/threonine protein kinase</fullName>
        <ecNumber evidence="2">2.7.11.1</ecNumber>
    </recommendedName>
</protein>
<dbReference type="EMBL" id="CAMGYJ010000010">
    <property type="protein sequence ID" value="CAI0546508.1"/>
    <property type="molecule type" value="Genomic_DNA"/>
</dbReference>
<name>A0AAV0QQT0_9ROSI</name>
<evidence type="ECO:0000256" key="11">
    <source>
        <dbReference type="ARBA" id="ARBA00023136"/>
    </source>
</evidence>
<evidence type="ECO:0000256" key="6">
    <source>
        <dbReference type="ARBA" id="ARBA00022692"/>
    </source>
</evidence>
<keyword evidence="5" id="KW-0808">Transferase</keyword>
<dbReference type="AlphaFoldDB" id="A0AAV0QQT0"/>
<keyword evidence="11 14" id="KW-0472">Membrane</keyword>
<dbReference type="PANTHER" id="PTHR47984">
    <property type="entry name" value="OS01G0323000 PROTEIN"/>
    <property type="match status" value="1"/>
</dbReference>
<dbReference type="InterPro" id="IPR052232">
    <property type="entry name" value="RLK_Ser/Thr-Kinase"/>
</dbReference>
<dbReference type="PROSITE" id="PS50011">
    <property type="entry name" value="PROTEIN_KINASE_DOM"/>
    <property type="match status" value="1"/>
</dbReference>
<dbReference type="InterPro" id="IPR000719">
    <property type="entry name" value="Prot_kinase_dom"/>
</dbReference>
<evidence type="ECO:0000256" key="1">
    <source>
        <dbReference type="ARBA" id="ARBA00004167"/>
    </source>
</evidence>
<organism evidence="16 17">
    <name type="scientific">Linum tenue</name>
    <dbReference type="NCBI Taxonomy" id="586396"/>
    <lineage>
        <taxon>Eukaryota</taxon>
        <taxon>Viridiplantae</taxon>
        <taxon>Streptophyta</taxon>
        <taxon>Embryophyta</taxon>
        <taxon>Tracheophyta</taxon>
        <taxon>Spermatophyta</taxon>
        <taxon>Magnoliopsida</taxon>
        <taxon>eudicotyledons</taxon>
        <taxon>Gunneridae</taxon>
        <taxon>Pentapetalae</taxon>
        <taxon>rosids</taxon>
        <taxon>fabids</taxon>
        <taxon>Malpighiales</taxon>
        <taxon>Linaceae</taxon>
        <taxon>Linum</taxon>
    </lineage>
</organism>
<evidence type="ECO:0000256" key="7">
    <source>
        <dbReference type="ARBA" id="ARBA00022741"/>
    </source>
</evidence>
<proteinExistence type="predicted"/>
<evidence type="ECO:0000256" key="2">
    <source>
        <dbReference type="ARBA" id="ARBA00012513"/>
    </source>
</evidence>
<dbReference type="Gene3D" id="1.10.510.10">
    <property type="entry name" value="Transferase(Phosphotransferase) domain 1"/>
    <property type="match status" value="1"/>
</dbReference>
<dbReference type="Pfam" id="PF07714">
    <property type="entry name" value="PK_Tyr_Ser-Thr"/>
    <property type="match status" value="1"/>
</dbReference>
<evidence type="ECO:0000256" key="8">
    <source>
        <dbReference type="ARBA" id="ARBA00022777"/>
    </source>
</evidence>
<keyword evidence="17" id="KW-1185">Reference proteome</keyword>
<dbReference type="InterPro" id="IPR011009">
    <property type="entry name" value="Kinase-like_dom_sf"/>
</dbReference>
<accession>A0AAV0QQT0</accession>
<dbReference type="SUPFAM" id="SSF56112">
    <property type="entry name" value="Protein kinase-like (PK-like)"/>
    <property type="match status" value="1"/>
</dbReference>
<evidence type="ECO:0000256" key="14">
    <source>
        <dbReference type="SAM" id="Phobius"/>
    </source>
</evidence>
<dbReference type="GO" id="GO:0016020">
    <property type="term" value="C:membrane"/>
    <property type="evidence" value="ECO:0007669"/>
    <property type="project" value="UniProtKB-SubCell"/>
</dbReference>
<dbReference type="PANTHER" id="PTHR47984:SF15">
    <property type="entry name" value="PROTEIN KINASE DOMAIN-CONTAINING PROTEIN"/>
    <property type="match status" value="1"/>
</dbReference>
<dbReference type="InterPro" id="IPR001245">
    <property type="entry name" value="Ser-Thr/Tyr_kinase_cat_dom"/>
</dbReference>
<dbReference type="GO" id="GO:0004674">
    <property type="term" value="F:protein serine/threonine kinase activity"/>
    <property type="evidence" value="ECO:0007669"/>
    <property type="project" value="UniProtKB-KW"/>
</dbReference>
<keyword evidence="3" id="KW-0723">Serine/threonine-protein kinase</keyword>
<keyword evidence="7" id="KW-0547">Nucleotide-binding</keyword>
<dbReference type="EC" id="2.7.11.1" evidence="2"/>
<feature type="transmembrane region" description="Helical" evidence="14">
    <location>
        <begin position="20"/>
        <end position="47"/>
    </location>
</feature>
<keyword evidence="8" id="KW-0418">Kinase</keyword>
<comment type="catalytic activity">
    <reaction evidence="12">
        <text>L-threonyl-[protein] + ATP = O-phospho-L-threonyl-[protein] + ADP + H(+)</text>
        <dbReference type="Rhea" id="RHEA:46608"/>
        <dbReference type="Rhea" id="RHEA-COMP:11060"/>
        <dbReference type="Rhea" id="RHEA-COMP:11605"/>
        <dbReference type="ChEBI" id="CHEBI:15378"/>
        <dbReference type="ChEBI" id="CHEBI:30013"/>
        <dbReference type="ChEBI" id="CHEBI:30616"/>
        <dbReference type="ChEBI" id="CHEBI:61977"/>
        <dbReference type="ChEBI" id="CHEBI:456216"/>
        <dbReference type="EC" id="2.7.11.1"/>
    </reaction>
</comment>
<comment type="subcellular location">
    <subcellularLocation>
        <location evidence="1">Membrane</location>
        <topology evidence="1">Single-pass membrane protein</topology>
    </subcellularLocation>
</comment>
<gene>
    <name evidence="16" type="ORF">LITE_LOCUS43997</name>
</gene>
<keyword evidence="4" id="KW-0597">Phosphoprotein</keyword>
<dbReference type="FunFam" id="1.10.510.10:FF:000035">
    <property type="entry name" value="Putative receptor-like serine/threonine-protein kinase"/>
    <property type="match status" value="1"/>
</dbReference>
<comment type="catalytic activity">
    <reaction evidence="13">
        <text>L-seryl-[protein] + ATP = O-phospho-L-seryl-[protein] + ADP + H(+)</text>
        <dbReference type="Rhea" id="RHEA:17989"/>
        <dbReference type="Rhea" id="RHEA-COMP:9863"/>
        <dbReference type="Rhea" id="RHEA-COMP:11604"/>
        <dbReference type="ChEBI" id="CHEBI:15378"/>
        <dbReference type="ChEBI" id="CHEBI:29999"/>
        <dbReference type="ChEBI" id="CHEBI:30616"/>
        <dbReference type="ChEBI" id="CHEBI:83421"/>
        <dbReference type="ChEBI" id="CHEBI:456216"/>
        <dbReference type="EC" id="2.7.11.1"/>
    </reaction>
</comment>
<evidence type="ECO:0000256" key="5">
    <source>
        <dbReference type="ARBA" id="ARBA00022679"/>
    </source>
</evidence>
<keyword evidence="6 14" id="KW-0812">Transmembrane</keyword>
<evidence type="ECO:0000256" key="13">
    <source>
        <dbReference type="ARBA" id="ARBA00048679"/>
    </source>
</evidence>
<evidence type="ECO:0000313" key="17">
    <source>
        <dbReference type="Proteomes" id="UP001154282"/>
    </source>
</evidence>
<dbReference type="Gene3D" id="3.30.200.20">
    <property type="entry name" value="Phosphorylase Kinase, domain 1"/>
    <property type="match status" value="1"/>
</dbReference>
<keyword evidence="10 14" id="KW-1133">Transmembrane helix</keyword>
<evidence type="ECO:0000313" key="16">
    <source>
        <dbReference type="EMBL" id="CAI0546508.1"/>
    </source>
</evidence>
<comment type="caution">
    <text evidence="16">The sequence shown here is derived from an EMBL/GenBank/DDBJ whole genome shotgun (WGS) entry which is preliminary data.</text>
</comment>
<sequence length="438" mass="48590">MNSDLALPYFFIKTSFFGIKLWVLILALASLLTCLILAAALLCIFHLRRRRRNSKLKKINPSFSSQQHLISWGGGAASSSLDRRLLSQRIIPDVEMQTSPRQDCAISIPGVLESDSRAPRRRNARKEGAGFLLSWPAIETATGGFADHNIVGDQDGLIVYLGLLKNARVAIVQLPSKSCQAEKFMAEMDLIGQIRHKNLVHLLGYCVEGDHRAIVMEYVENGNLHQWLHECPKEASPLSWDQRMNILQGVAKGLAYLHEGVEPRIIHGHLKSTSILLDRQWNAKISDLCISKLLSQESHSIALSGYLTPEFDSTCVMMNEQSDVYSFGVLVTEIICGRNPAPGSSIEWLKSMIADGKTMSVLDPKLPQMPSSIALKRMLLVALRCVDPETCHRPSMGEVIHMLESSDLLLVRERQIVESVESLDEEQRGSVSESSAGG</sequence>
<dbReference type="Proteomes" id="UP001154282">
    <property type="component" value="Unassembled WGS sequence"/>
</dbReference>
<evidence type="ECO:0000259" key="15">
    <source>
        <dbReference type="PROSITE" id="PS50011"/>
    </source>
</evidence>
<keyword evidence="9" id="KW-0067">ATP-binding</keyword>
<dbReference type="GO" id="GO:0005524">
    <property type="term" value="F:ATP binding"/>
    <property type="evidence" value="ECO:0007669"/>
    <property type="project" value="UniProtKB-KW"/>
</dbReference>